<reference evidence="1 2" key="1">
    <citation type="submission" date="2020-01" db="EMBL/GenBank/DDBJ databases">
        <title>Muricauda sediminis sp.nov. 40Bstr401.</title>
        <authorList>
            <person name="Xue Z."/>
            <person name="Zhu S."/>
            <person name="Ren N."/>
            <person name="Chen T."/>
            <person name="Chen X."/>
            <person name="Chen J."/>
            <person name="Yang J."/>
        </authorList>
    </citation>
    <scope>NUCLEOTIDE SEQUENCE [LARGE SCALE GENOMIC DNA]</scope>
    <source>
        <strain evidence="1 2">40Bstr401</strain>
    </source>
</reference>
<accession>A0A6I5KMB6</accession>
<gene>
    <name evidence="1" type="ORF">GTK07_00595</name>
</gene>
<evidence type="ECO:0000313" key="1">
    <source>
        <dbReference type="EMBL" id="NDV41806.1"/>
    </source>
</evidence>
<keyword evidence="2" id="KW-1185">Reference proteome</keyword>
<proteinExistence type="predicted"/>
<sequence>MKKILSLSVLALSLSIISCKEEKKASEGPTQMERVMAVHDEVMPEMGKIGKLVGELKSKVDTTEVGQQYESAIKDLQDAHTTMMDWMKEFGDRFNSDEILNGKELTEQKQKWLDEEEEKVQIVKEKINGSIAKAEALLTKEE</sequence>
<evidence type="ECO:0000313" key="2">
    <source>
        <dbReference type="Proteomes" id="UP000468707"/>
    </source>
</evidence>
<dbReference type="PROSITE" id="PS51257">
    <property type="entry name" value="PROKAR_LIPOPROTEIN"/>
    <property type="match status" value="1"/>
</dbReference>
<organism evidence="1 2">
    <name type="scientific">Flagellimonas sediminis</name>
    <dbReference type="NCBI Taxonomy" id="2696468"/>
    <lineage>
        <taxon>Bacteria</taxon>
        <taxon>Pseudomonadati</taxon>
        <taxon>Bacteroidota</taxon>
        <taxon>Flavobacteriia</taxon>
        <taxon>Flavobacteriales</taxon>
        <taxon>Flavobacteriaceae</taxon>
        <taxon>Flagellimonas</taxon>
    </lineage>
</organism>
<comment type="caution">
    <text evidence="1">The sequence shown here is derived from an EMBL/GenBank/DDBJ whole genome shotgun (WGS) entry which is preliminary data.</text>
</comment>
<dbReference type="AlphaFoldDB" id="A0A6I5KMB6"/>
<name>A0A6I5KMB6_9FLAO</name>
<evidence type="ECO:0008006" key="3">
    <source>
        <dbReference type="Google" id="ProtNLM"/>
    </source>
</evidence>
<protein>
    <recommendedName>
        <fullName evidence="3">Viral A-type inclusion protein</fullName>
    </recommendedName>
</protein>
<dbReference type="RefSeq" id="WP_163631782.1">
    <property type="nucleotide sequence ID" value="NZ_JAAAMI010000001.1"/>
</dbReference>
<dbReference type="EMBL" id="JAAAMI010000001">
    <property type="protein sequence ID" value="NDV41806.1"/>
    <property type="molecule type" value="Genomic_DNA"/>
</dbReference>
<dbReference type="Proteomes" id="UP000468707">
    <property type="component" value="Unassembled WGS sequence"/>
</dbReference>